<dbReference type="Proteomes" id="UP000243688">
    <property type="component" value="Unassembled WGS sequence"/>
</dbReference>
<dbReference type="Gene3D" id="1.10.10.10">
    <property type="entry name" value="Winged helix-like DNA-binding domain superfamily/Winged helix DNA-binding domain"/>
    <property type="match status" value="1"/>
</dbReference>
<dbReference type="PANTHER" id="PTHR43537">
    <property type="entry name" value="TRANSCRIPTIONAL REGULATOR, GNTR FAMILY"/>
    <property type="match status" value="1"/>
</dbReference>
<evidence type="ECO:0000256" key="1">
    <source>
        <dbReference type="ARBA" id="ARBA00023015"/>
    </source>
</evidence>
<organism evidence="5 6">
    <name type="scientific">Candidatus Reconcilbacillus cellulovorans</name>
    <dbReference type="NCBI Taxonomy" id="1906605"/>
    <lineage>
        <taxon>Bacteria</taxon>
        <taxon>Bacillati</taxon>
        <taxon>Bacillota</taxon>
        <taxon>Bacilli</taxon>
        <taxon>Bacillales</taxon>
        <taxon>Paenibacillaceae</taxon>
        <taxon>Candidatus Reconcilbacillus</taxon>
    </lineage>
</organism>
<dbReference type="SUPFAM" id="SSF48008">
    <property type="entry name" value="GntR ligand-binding domain-like"/>
    <property type="match status" value="1"/>
</dbReference>
<evidence type="ECO:0000313" key="5">
    <source>
        <dbReference type="EMBL" id="PDO10191.1"/>
    </source>
</evidence>
<dbReference type="AlphaFoldDB" id="A0A2A6DZH2"/>
<dbReference type="PROSITE" id="PS50949">
    <property type="entry name" value="HTH_GNTR"/>
    <property type="match status" value="1"/>
</dbReference>
<keyword evidence="1" id="KW-0805">Transcription regulation</keyword>
<evidence type="ECO:0000313" key="6">
    <source>
        <dbReference type="Proteomes" id="UP000243688"/>
    </source>
</evidence>
<accession>A0A2A6DZH2</accession>
<dbReference type="GO" id="GO:0003677">
    <property type="term" value="F:DNA binding"/>
    <property type="evidence" value="ECO:0007669"/>
    <property type="project" value="UniProtKB-KW"/>
</dbReference>
<comment type="caution">
    <text evidence="5">The sequence shown here is derived from an EMBL/GenBank/DDBJ whole genome shotgun (WGS) entry which is preliminary data.</text>
</comment>
<dbReference type="SUPFAM" id="SSF46785">
    <property type="entry name" value="Winged helix' DNA-binding domain"/>
    <property type="match status" value="1"/>
</dbReference>
<dbReference type="Pfam" id="PF00392">
    <property type="entry name" value="GntR"/>
    <property type="match status" value="1"/>
</dbReference>
<sequence>MTLIDYRTETLVEVVYKAIKKDITERALVPGQKLVIRELQERYGISETPIKQALNRLITEGLVENIPRRGMFVKQVTWKEIEELMDIRLMFESFYIPQIIKTFHQNADIRAKMAANLDEHQRMIGNIRDLNEYFRNYYLDQEFHQLFIQCIGNARLAHIYNNLGTHIYAYYVYGRQPREGMIRGVQEHRDIFDALVAGDEVRLRECVRIHIENAKKNVFEMLHPNEV</sequence>
<dbReference type="SMART" id="SM00345">
    <property type="entry name" value="HTH_GNTR"/>
    <property type="match status" value="1"/>
</dbReference>
<dbReference type="InterPro" id="IPR036388">
    <property type="entry name" value="WH-like_DNA-bd_sf"/>
</dbReference>
<dbReference type="InterPro" id="IPR000524">
    <property type="entry name" value="Tscrpt_reg_HTH_GntR"/>
</dbReference>
<protein>
    <recommendedName>
        <fullName evidence="4">HTH gntR-type domain-containing protein</fullName>
    </recommendedName>
</protein>
<dbReference type="InterPro" id="IPR008920">
    <property type="entry name" value="TF_FadR/GntR_C"/>
</dbReference>
<proteinExistence type="predicted"/>
<dbReference type="CDD" id="cd07377">
    <property type="entry name" value="WHTH_GntR"/>
    <property type="match status" value="1"/>
</dbReference>
<feature type="domain" description="HTH gntR-type" evidence="4">
    <location>
        <begin position="9"/>
        <end position="76"/>
    </location>
</feature>
<evidence type="ECO:0000256" key="3">
    <source>
        <dbReference type="ARBA" id="ARBA00023163"/>
    </source>
</evidence>
<dbReference type="SMART" id="SM00895">
    <property type="entry name" value="FCD"/>
    <property type="match status" value="1"/>
</dbReference>
<dbReference type="EMBL" id="MOXJ01000018">
    <property type="protein sequence ID" value="PDO10191.1"/>
    <property type="molecule type" value="Genomic_DNA"/>
</dbReference>
<gene>
    <name evidence="5" type="ORF">BLM47_08630</name>
</gene>
<keyword evidence="3" id="KW-0804">Transcription</keyword>
<evidence type="ECO:0000256" key="2">
    <source>
        <dbReference type="ARBA" id="ARBA00023125"/>
    </source>
</evidence>
<dbReference type="Gene3D" id="1.20.120.530">
    <property type="entry name" value="GntR ligand-binding domain-like"/>
    <property type="match status" value="1"/>
</dbReference>
<evidence type="ECO:0000259" key="4">
    <source>
        <dbReference type="PROSITE" id="PS50949"/>
    </source>
</evidence>
<dbReference type="Pfam" id="PF07729">
    <property type="entry name" value="FCD"/>
    <property type="match status" value="1"/>
</dbReference>
<name>A0A2A6DZH2_9BACL</name>
<dbReference type="InterPro" id="IPR011711">
    <property type="entry name" value="GntR_C"/>
</dbReference>
<dbReference type="PANTHER" id="PTHR43537:SF24">
    <property type="entry name" value="GLUCONATE OPERON TRANSCRIPTIONAL REPRESSOR"/>
    <property type="match status" value="1"/>
</dbReference>
<keyword evidence="2" id="KW-0238">DNA-binding</keyword>
<dbReference type="InterPro" id="IPR036390">
    <property type="entry name" value="WH_DNA-bd_sf"/>
</dbReference>
<reference evidence="5 6" key="1">
    <citation type="submission" date="2016-12" db="EMBL/GenBank/DDBJ databases">
        <title>Candidatus Reconcilibacillus cellulovorans genome.</title>
        <authorList>
            <person name="Kolinko S."/>
            <person name="Wu Y.-W."/>
            <person name="Tachea F."/>
            <person name="Denzel E."/>
            <person name="Hiras J."/>
            <person name="Baecker N."/>
            <person name="Chan L.J."/>
            <person name="Eichorst S.A."/>
            <person name="Frey D."/>
            <person name="Adams P.D."/>
            <person name="Pray T."/>
            <person name="Tanjore D."/>
            <person name="Petzold C.J."/>
            <person name="Gladden J.M."/>
            <person name="Simmons B.A."/>
            <person name="Singer S.W."/>
        </authorList>
    </citation>
    <scope>NUCLEOTIDE SEQUENCE [LARGE SCALE GENOMIC DNA]</scope>
    <source>
        <strain evidence="5">JTherm</strain>
    </source>
</reference>
<dbReference type="GO" id="GO:0003700">
    <property type="term" value="F:DNA-binding transcription factor activity"/>
    <property type="evidence" value="ECO:0007669"/>
    <property type="project" value="InterPro"/>
</dbReference>